<dbReference type="Proteomes" id="UP000251311">
    <property type="component" value="Unassembled WGS sequence"/>
</dbReference>
<dbReference type="InterPro" id="IPR035965">
    <property type="entry name" value="PAS-like_dom_sf"/>
</dbReference>
<name>A0ABX5JF89_9BACT</name>
<evidence type="ECO:0000313" key="4">
    <source>
        <dbReference type="Proteomes" id="UP000251311"/>
    </source>
</evidence>
<dbReference type="PANTHER" id="PTHR44757">
    <property type="entry name" value="DIGUANYLATE CYCLASE DGCP"/>
    <property type="match status" value="1"/>
</dbReference>
<dbReference type="SMART" id="SM00052">
    <property type="entry name" value="EAL"/>
    <property type="match status" value="1"/>
</dbReference>
<dbReference type="CDD" id="cd01948">
    <property type="entry name" value="EAL"/>
    <property type="match status" value="1"/>
</dbReference>
<dbReference type="EMBL" id="MUXF01000019">
    <property type="protein sequence ID" value="PUE64865.1"/>
    <property type="molecule type" value="Genomic_DNA"/>
</dbReference>
<dbReference type="SMART" id="SM00267">
    <property type="entry name" value="GGDEF"/>
    <property type="match status" value="1"/>
</dbReference>
<accession>A0ABX5JF89</accession>
<dbReference type="InterPro" id="IPR043128">
    <property type="entry name" value="Rev_trsase/Diguanyl_cyclase"/>
</dbReference>
<dbReference type="PROSITE" id="PS50883">
    <property type="entry name" value="EAL"/>
    <property type="match status" value="1"/>
</dbReference>
<dbReference type="Gene3D" id="3.30.70.270">
    <property type="match status" value="1"/>
</dbReference>
<dbReference type="Pfam" id="PF00990">
    <property type="entry name" value="GGDEF"/>
    <property type="match status" value="1"/>
</dbReference>
<dbReference type="PROSITE" id="PS50887">
    <property type="entry name" value="GGDEF"/>
    <property type="match status" value="1"/>
</dbReference>
<reference evidence="3 4" key="1">
    <citation type="submission" date="2017-02" db="EMBL/GenBank/DDBJ databases">
        <title>Arcobacter lacus sp. nov., a new species isolated from reclaimed water.</title>
        <authorList>
            <person name="Figueras M.J."/>
            <person name="Perez-Cataluna A."/>
            <person name="Salas-Masso N."/>
        </authorList>
    </citation>
    <scope>NUCLEOTIDE SEQUENCE [LARGE SCALE GENOMIC DNA]</scope>
    <source>
        <strain evidence="3 4">RW43-9</strain>
    </source>
</reference>
<dbReference type="SUPFAM" id="SSF141868">
    <property type="entry name" value="EAL domain-like"/>
    <property type="match status" value="1"/>
</dbReference>
<feature type="domain" description="GGDEF" evidence="2">
    <location>
        <begin position="158"/>
        <end position="296"/>
    </location>
</feature>
<proteinExistence type="predicted"/>
<dbReference type="RefSeq" id="WP_108528538.1">
    <property type="nucleotide sequence ID" value="NZ_MUXF01000019.1"/>
</dbReference>
<dbReference type="CDD" id="cd01949">
    <property type="entry name" value="GGDEF"/>
    <property type="match status" value="1"/>
</dbReference>
<evidence type="ECO:0000259" key="1">
    <source>
        <dbReference type="PROSITE" id="PS50883"/>
    </source>
</evidence>
<organism evidence="3 4">
    <name type="scientific">Arcobacter lacus</name>
    <dbReference type="NCBI Taxonomy" id="1912876"/>
    <lineage>
        <taxon>Bacteria</taxon>
        <taxon>Pseudomonadati</taxon>
        <taxon>Campylobacterota</taxon>
        <taxon>Epsilonproteobacteria</taxon>
        <taxon>Campylobacterales</taxon>
        <taxon>Arcobacteraceae</taxon>
        <taxon>Arcobacter</taxon>
    </lineage>
</organism>
<dbReference type="InterPro" id="IPR035919">
    <property type="entry name" value="EAL_sf"/>
</dbReference>
<comment type="caution">
    <text evidence="3">The sequence shown here is derived from an EMBL/GenBank/DDBJ whole genome shotgun (WGS) entry which is preliminary data.</text>
</comment>
<dbReference type="SUPFAM" id="SSF55785">
    <property type="entry name" value="PYP-like sensor domain (PAS domain)"/>
    <property type="match status" value="1"/>
</dbReference>
<dbReference type="Pfam" id="PF00563">
    <property type="entry name" value="EAL"/>
    <property type="match status" value="1"/>
</dbReference>
<dbReference type="Gene3D" id="3.20.20.450">
    <property type="entry name" value="EAL domain"/>
    <property type="match status" value="1"/>
</dbReference>
<dbReference type="InterPro" id="IPR052155">
    <property type="entry name" value="Biofilm_reg_signaling"/>
</dbReference>
<dbReference type="SUPFAM" id="SSF55073">
    <property type="entry name" value="Nucleotide cyclase"/>
    <property type="match status" value="1"/>
</dbReference>
<dbReference type="InterPro" id="IPR001633">
    <property type="entry name" value="EAL_dom"/>
</dbReference>
<protein>
    <submittedName>
        <fullName evidence="3">Diguanylate cyclase</fullName>
    </submittedName>
</protein>
<gene>
    <name evidence="3" type="ORF">B0175_10705</name>
</gene>
<dbReference type="NCBIfam" id="TIGR00254">
    <property type="entry name" value="GGDEF"/>
    <property type="match status" value="1"/>
</dbReference>
<dbReference type="InterPro" id="IPR000160">
    <property type="entry name" value="GGDEF_dom"/>
</dbReference>
<dbReference type="Gene3D" id="3.30.450.20">
    <property type="entry name" value="PAS domain"/>
    <property type="match status" value="1"/>
</dbReference>
<feature type="domain" description="EAL" evidence="1">
    <location>
        <begin position="305"/>
        <end position="554"/>
    </location>
</feature>
<sequence length="554" mass="64470">MFNEMETIIESTGALIYVIDLSNYKIIYANKKSKEEFGEIIGKTCYEVLEKDLKSPCPFCPLQQQKINLIDIPIGTTYEWENKNSINHKHYLFTDKIIEWSDGRKVKVQIGIDITKQKELEKEISQLAYYDSLTGIPNRLLLRELLIQMIKEIKRLNSYGALLFIDLDYFKIINDTKGHNIGDIVLIETTKRIKSILRENDIVARLGGDEFIVAMKFPNNDENLVVNYINEISTKLLKEIRKPYLIHDFDFRLSASVGIVLFRNDSYSIDELMKFADTAMYNSKEKGRDRFSYFNPKLQQIIEQKADLTQKLRNAIENKEMIIHYQPQISYENNQNKIVSVEALVRWKDAKKGLLFPEKFISLADETNLIVPLGELVFEEVLIQLKQWQNDPIKKDWKISINISYKQFQEKSFYNFLKSQIEKYEIEPNKIKLELTENLLIKNTQEILDKIKQLNNLGINLSIDDFGTGYSSLAYLKQLSINELKIDKSFIKDLPNNLNDSIIVETILSIGNKFNLNVVAEGVETQEQYEKLLSMGCKHFQGFLFKKPVNANLL</sequence>
<dbReference type="PANTHER" id="PTHR44757:SF2">
    <property type="entry name" value="BIOFILM ARCHITECTURE MAINTENANCE PROTEIN MBAA"/>
    <property type="match status" value="1"/>
</dbReference>
<dbReference type="InterPro" id="IPR029787">
    <property type="entry name" value="Nucleotide_cyclase"/>
</dbReference>
<evidence type="ECO:0000259" key="2">
    <source>
        <dbReference type="PROSITE" id="PS50887"/>
    </source>
</evidence>
<keyword evidence="4" id="KW-1185">Reference proteome</keyword>
<evidence type="ECO:0000313" key="3">
    <source>
        <dbReference type="EMBL" id="PUE64865.1"/>
    </source>
</evidence>